<accession>A0A540KQ27</accession>
<dbReference type="EMBL" id="VIEB01001037">
    <property type="protein sequence ID" value="TQD76325.1"/>
    <property type="molecule type" value="Genomic_DNA"/>
</dbReference>
<dbReference type="AlphaFoldDB" id="A0A540KQ27"/>
<proteinExistence type="predicted"/>
<evidence type="ECO:0000313" key="1">
    <source>
        <dbReference type="EMBL" id="TQD76325.1"/>
    </source>
</evidence>
<dbReference type="Proteomes" id="UP000315295">
    <property type="component" value="Unassembled WGS sequence"/>
</dbReference>
<keyword evidence="2" id="KW-1185">Reference proteome</keyword>
<name>A0A540KQ27_MALBA</name>
<gene>
    <name evidence="1" type="ORF">C1H46_038131</name>
</gene>
<protein>
    <submittedName>
        <fullName evidence="1">Uncharacterized protein</fullName>
    </submittedName>
</protein>
<evidence type="ECO:0000313" key="2">
    <source>
        <dbReference type="Proteomes" id="UP000315295"/>
    </source>
</evidence>
<reference evidence="1 2" key="1">
    <citation type="journal article" date="2019" name="G3 (Bethesda)">
        <title>Sequencing of a Wild Apple (Malus baccata) Genome Unravels the Differences Between Cultivated and Wild Apple Species Regarding Disease Resistance and Cold Tolerance.</title>
        <authorList>
            <person name="Chen X."/>
        </authorList>
    </citation>
    <scope>NUCLEOTIDE SEQUENCE [LARGE SCALE GENOMIC DNA]</scope>
    <source>
        <strain evidence="2">cv. Shandingzi</strain>
        <tissue evidence="1">Leaves</tissue>
    </source>
</reference>
<comment type="caution">
    <text evidence="1">The sequence shown here is derived from an EMBL/GenBank/DDBJ whole genome shotgun (WGS) entry which is preliminary data.</text>
</comment>
<sequence>MIHSKLCEFSRCNLRISRWIIRSRHIDRKAFLELKQGRALSEMQKCLHKRKTVRSIE</sequence>
<organism evidence="1 2">
    <name type="scientific">Malus baccata</name>
    <name type="common">Siberian crab apple</name>
    <name type="synonym">Pyrus baccata</name>
    <dbReference type="NCBI Taxonomy" id="106549"/>
    <lineage>
        <taxon>Eukaryota</taxon>
        <taxon>Viridiplantae</taxon>
        <taxon>Streptophyta</taxon>
        <taxon>Embryophyta</taxon>
        <taxon>Tracheophyta</taxon>
        <taxon>Spermatophyta</taxon>
        <taxon>Magnoliopsida</taxon>
        <taxon>eudicotyledons</taxon>
        <taxon>Gunneridae</taxon>
        <taxon>Pentapetalae</taxon>
        <taxon>rosids</taxon>
        <taxon>fabids</taxon>
        <taxon>Rosales</taxon>
        <taxon>Rosaceae</taxon>
        <taxon>Amygdaloideae</taxon>
        <taxon>Maleae</taxon>
        <taxon>Malus</taxon>
    </lineage>
</organism>